<protein>
    <submittedName>
        <fullName evidence="2">Uncharacterized protein</fullName>
    </submittedName>
</protein>
<feature type="region of interest" description="Disordered" evidence="1">
    <location>
        <begin position="1"/>
        <end position="21"/>
    </location>
</feature>
<reference evidence="2 3" key="1">
    <citation type="submission" date="2024-10" db="EMBL/GenBank/DDBJ databases">
        <title>The Natural Products Discovery Center: Release of the First 8490 Sequenced Strains for Exploring Actinobacteria Biosynthetic Diversity.</title>
        <authorList>
            <person name="Kalkreuter E."/>
            <person name="Kautsar S.A."/>
            <person name="Yang D."/>
            <person name="Bader C.D."/>
            <person name="Teijaro C.N."/>
            <person name="Fluegel L."/>
            <person name="Davis C.M."/>
            <person name="Simpson J.R."/>
            <person name="Lauterbach L."/>
            <person name="Steele A.D."/>
            <person name="Gui C."/>
            <person name="Meng S."/>
            <person name="Li G."/>
            <person name="Viehrig K."/>
            <person name="Ye F."/>
            <person name="Su P."/>
            <person name="Kiefer A.F."/>
            <person name="Nichols A."/>
            <person name="Cepeda A.J."/>
            <person name="Yan W."/>
            <person name="Fan B."/>
            <person name="Jiang Y."/>
            <person name="Adhikari A."/>
            <person name="Zheng C.-J."/>
            <person name="Schuster L."/>
            <person name="Cowan T.M."/>
            <person name="Smanski M.J."/>
            <person name="Chevrette M.G."/>
            <person name="De Carvalho L.P.S."/>
            <person name="Shen B."/>
        </authorList>
    </citation>
    <scope>NUCLEOTIDE SEQUENCE [LARGE SCALE GENOMIC DNA]</scope>
    <source>
        <strain evidence="2 3">NPDC020979</strain>
    </source>
</reference>
<dbReference type="RefSeq" id="WP_397614880.1">
    <property type="nucleotide sequence ID" value="NZ_JBIRRB010000019.1"/>
</dbReference>
<dbReference type="Proteomes" id="UP001611162">
    <property type="component" value="Unassembled WGS sequence"/>
</dbReference>
<gene>
    <name evidence="2" type="ORF">ACH4TF_33355</name>
</gene>
<keyword evidence="3" id="KW-1185">Reference proteome</keyword>
<sequence length="58" mass="6702">MLLFLTTPPRWTEPTEPKQPTLRTRIHRTRIRIRIRIRGRAWQTRRGGGGAGRTPVGA</sequence>
<evidence type="ECO:0000313" key="2">
    <source>
        <dbReference type="EMBL" id="MFI0915283.1"/>
    </source>
</evidence>
<organism evidence="2 3">
    <name type="scientific">Streptomyces abikoensis</name>
    <dbReference type="NCBI Taxonomy" id="97398"/>
    <lineage>
        <taxon>Bacteria</taxon>
        <taxon>Bacillati</taxon>
        <taxon>Actinomycetota</taxon>
        <taxon>Actinomycetes</taxon>
        <taxon>Kitasatosporales</taxon>
        <taxon>Streptomycetaceae</taxon>
        <taxon>Streptomyces</taxon>
    </lineage>
</organism>
<proteinExistence type="predicted"/>
<dbReference type="EMBL" id="JBIRRB010000019">
    <property type="protein sequence ID" value="MFI0915283.1"/>
    <property type="molecule type" value="Genomic_DNA"/>
</dbReference>
<accession>A0ABW7TD27</accession>
<name>A0ABW7TD27_9ACTN</name>
<feature type="compositionally biased region" description="Low complexity" evidence="1">
    <location>
        <begin position="1"/>
        <end position="14"/>
    </location>
</feature>
<evidence type="ECO:0000256" key="1">
    <source>
        <dbReference type="SAM" id="MobiDB-lite"/>
    </source>
</evidence>
<comment type="caution">
    <text evidence="2">The sequence shown here is derived from an EMBL/GenBank/DDBJ whole genome shotgun (WGS) entry which is preliminary data.</text>
</comment>
<evidence type="ECO:0000313" key="3">
    <source>
        <dbReference type="Proteomes" id="UP001611162"/>
    </source>
</evidence>